<name>A0AAV5F022_ELECO</name>
<gene>
    <name evidence="3" type="primary">gb16317</name>
    <name evidence="3" type="ORF">PR202_gb16317</name>
</gene>
<dbReference type="Gene3D" id="3.30.559.10">
    <property type="entry name" value="Chloramphenicol acetyltransferase-like domain"/>
    <property type="match status" value="1"/>
</dbReference>
<organism evidence="3 4">
    <name type="scientific">Eleusine coracana subsp. coracana</name>
    <dbReference type="NCBI Taxonomy" id="191504"/>
    <lineage>
        <taxon>Eukaryota</taxon>
        <taxon>Viridiplantae</taxon>
        <taxon>Streptophyta</taxon>
        <taxon>Embryophyta</taxon>
        <taxon>Tracheophyta</taxon>
        <taxon>Spermatophyta</taxon>
        <taxon>Magnoliopsida</taxon>
        <taxon>Liliopsida</taxon>
        <taxon>Poales</taxon>
        <taxon>Poaceae</taxon>
        <taxon>PACMAD clade</taxon>
        <taxon>Chloridoideae</taxon>
        <taxon>Cynodonteae</taxon>
        <taxon>Eleusininae</taxon>
        <taxon>Eleusine</taxon>
    </lineage>
</organism>
<comment type="caution">
    <text evidence="3">The sequence shown here is derived from an EMBL/GenBank/DDBJ whole genome shotgun (WGS) entry which is preliminary data.</text>
</comment>
<sequence>MARLAPPLRDGGAVLALQATTLNKRRRLVLGVTVHHAACDGSGILRTSAARGRPSASARNNRRRRNQSFIDRTIISDQTGLYDAIYPITLAQEEAKKKPVNNNHDKQRVKDLVAATRGSPRSTSLVAALGLIHHRAMTSTISRNPLNLTVAPVLDSDVFRDSF</sequence>
<dbReference type="PANTHER" id="PTHR31625">
    <property type="match status" value="1"/>
</dbReference>
<dbReference type="Proteomes" id="UP001054889">
    <property type="component" value="Unassembled WGS sequence"/>
</dbReference>
<dbReference type="InterPro" id="IPR023213">
    <property type="entry name" value="CAT-like_dom_sf"/>
</dbReference>
<evidence type="ECO:0000313" key="4">
    <source>
        <dbReference type="Proteomes" id="UP001054889"/>
    </source>
</evidence>
<dbReference type="EMBL" id="BQKI01000080">
    <property type="protein sequence ID" value="GJN28218.1"/>
    <property type="molecule type" value="Genomic_DNA"/>
</dbReference>
<dbReference type="AlphaFoldDB" id="A0AAV5F022"/>
<dbReference type="GO" id="GO:0016747">
    <property type="term" value="F:acyltransferase activity, transferring groups other than amino-acyl groups"/>
    <property type="evidence" value="ECO:0007669"/>
    <property type="project" value="UniProtKB-ARBA"/>
</dbReference>
<reference evidence="3" key="2">
    <citation type="submission" date="2021-12" db="EMBL/GenBank/DDBJ databases">
        <title>Resequencing data analysis of finger millet.</title>
        <authorList>
            <person name="Hatakeyama M."/>
            <person name="Aluri S."/>
            <person name="Balachadran M.T."/>
            <person name="Sivarajan S.R."/>
            <person name="Poveda L."/>
            <person name="Shimizu-Inatsugi R."/>
            <person name="Schlapbach R."/>
            <person name="Sreeman S.M."/>
            <person name="Shimizu K.K."/>
        </authorList>
    </citation>
    <scope>NUCLEOTIDE SEQUENCE</scope>
</reference>
<keyword evidence="4" id="KW-1185">Reference proteome</keyword>
<evidence type="ECO:0000313" key="3">
    <source>
        <dbReference type="EMBL" id="GJN28218.1"/>
    </source>
</evidence>
<accession>A0AAV5F022</accession>
<proteinExistence type="predicted"/>
<protein>
    <submittedName>
        <fullName evidence="3">Uncharacterized protein</fullName>
    </submittedName>
</protein>
<dbReference type="InterPro" id="IPR051504">
    <property type="entry name" value="Plant_metabolite_acyltrans"/>
</dbReference>
<evidence type="ECO:0000256" key="2">
    <source>
        <dbReference type="ARBA" id="ARBA00023315"/>
    </source>
</evidence>
<evidence type="ECO:0000256" key="1">
    <source>
        <dbReference type="ARBA" id="ARBA00022679"/>
    </source>
</evidence>
<keyword evidence="1" id="KW-0808">Transferase</keyword>
<reference evidence="3" key="1">
    <citation type="journal article" date="2018" name="DNA Res.">
        <title>Multiple hybrid de novo genome assembly of finger millet, an orphan allotetraploid crop.</title>
        <authorList>
            <person name="Hatakeyama M."/>
            <person name="Aluri S."/>
            <person name="Balachadran M.T."/>
            <person name="Sivarajan S.R."/>
            <person name="Patrignani A."/>
            <person name="Gruter S."/>
            <person name="Poveda L."/>
            <person name="Shimizu-Inatsugi R."/>
            <person name="Baeten J."/>
            <person name="Francoijs K.J."/>
            <person name="Nataraja K.N."/>
            <person name="Reddy Y.A.N."/>
            <person name="Phadnis S."/>
            <person name="Ravikumar R.L."/>
            <person name="Schlapbach R."/>
            <person name="Sreeman S.M."/>
            <person name="Shimizu K.K."/>
        </authorList>
    </citation>
    <scope>NUCLEOTIDE SEQUENCE</scope>
</reference>
<keyword evidence="2" id="KW-0012">Acyltransferase</keyword>